<gene>
    <name evidence="2" type="ORF">FOZ62_029997</name>
    <name evidence="3" type="ORF">FOZ63_031816</name>
</gene>
<reference evidence="4 5" key="1">
    <citation type="submission" date="2020-04" db="EMBL/GenBank/DDBJ databases">
        <title>Perkinsus olseni comparative genomics.</title>
        <authorList>
            <person name="Bogema D.R."/>
        </authorList>
    </citation>
    <scope>NUCLEOTIDE SEQUENCE [LARGE SCALE GENOMIC DNA]</scope>
    <source>
        <strain evidence="2">ATCC PRA-205</strain>
        <strain evidence="3 4">ATCC PRA-207</strain>
    </source>
</reference>
<sequence length="781" mass="83303">MNLVWYDIQLCRDSKSATYLVFDKVKVRLAHEGTDLYEPRTEATRMDEPSGHQLAISGLYRTTGSVSVFNGMALRFAEGKCAIVFLAGMPEQDFRYSISTELSRMQPFTTRGITCYKLNNENVRDDLHRASTLQKKLGGPGNLSPETVFPCVLNGGVLMMAGGSTYPMRMVSGDPYKSLELPLQPPRPGVYVNDYPVAGLDSVTVAVDTDGSFSVKVAIIGRTEVTLLGRTFQSADPLQRCFRDVTPHVQSITILLAAKDSSTKLMLDDVKLCRDSWLVTYIVLGDTSIRLKEFSHPENTANKIRLGRPAAEASTRSQVVGQDKPPISNPKPTGESIIGEASQGNGDSPDLGSLLPSSVTKRPSPGPRNGSPGTGDENVQQLLPVRKEEASALNPEPKKKLIILPVFSVSPSSAGGTLPSGLALGGFPRPSGDSAELRDQQKDTLKPKREPLAAVVSALSGSHLHIDSLLPLPVPQRSPSGPGREGFPRVSGEAGKVRILRQAEPSALNDGSGAKAPLAGRGSSGSGNLPELNVLLPSRRVELVHAARTHKTVTGRSLGPAEDLQASMERGSLVKPSTHPHRPRSTALQSETDGARAIKRQKSRHTASISHGLAERKPGKVRPHTENTGKHGGEKSDFGPTTSAIKARESASGGGHHGFGYSHKARFPTGAVGKPSGSSQVRSLRRSDEESNLKTQLSMFDSKIPEWSTTPTETRGVGMVPDFGASFVPPNVTWSDLLSPEPGVSVTAPSGAGEEPGGLSIDEQLAIESGGLLDFLDPDKQ</sequence>
<dbReference type="Proteomes" id="UP000553632">
    <property type="component" value="Unassembled WGS sequence"/>
</dbReference>
<evidence type="ECO:0000313" key="4">
    <source>
        <dbReference type="Proteomes" id="UP000553632"/>
    </source>
</evidence>
<feature type="compositionally biased region" description="Low complexity" evidence="1">
    <location>
        <begin position="346"/>
        <end position="358"/>
    </location>
</feature>
<comment type="caution">
    <text evidence="2">The sequence shown here is derived from an EMBL/GenBank/DDBJ whole genome shotgun (WGS) entry which is preliminary data.</text>
</comment>
<dbReference type="AlphaFoldDB" id="A0A7J6TJW3"/>
<proteinExistence type="predicted"/>
<feature type="region of interest" description="Disordered" evidence="1">
    <location>
        <begin position="571"/>
        <end position="693"/>
    </location>
</feature>
<dbReference type="EMBL" id="JABANM010006688">
    <property type="protein sequence ID" value="KAF4745533.1"/>
    <property type="molecule type" value="Genomic_DNA"/>
</dbReference>
<dbReference type="Proteomes" id="UP000574390">
    <property type="component" value="Unassembled WGS sequence"/>
</dbReference>
<organism evidence="2 5">
    <name type="scientific">Perkinsus olseni</name>
    <name type="common">Perkinsus atlanticus</name>
    <dbReference type="NCBI Taxonomy" id="32597"/>
    <lineage>
        <taxon>Eukaryota</taxon>
        <taxon>Sar</taxon>
        <taxon>Alveolata</taxon>
        <taxon>Perkinsozoa</taxon>
        <taxon>Perkinsea</taxon>
        <taxon>Perkinsida</taxon>
        <taxon>Perkinsidae</taxon>
        <taxon>Perkinsus</taxon>
    </lineage>
</organism>
<feature type="region of interest" description="Disordered" evidence="1">
    <location>
        <begin position="504"/>
        <end position="531"/>
    </location>
</feature>
<name>A0A7J6TJW3_PEROL</name>
<evidence type="ECO:0000313" key="5">
    <source>
        <dbReference type="Proteomes" id="UP000574390"/>
    </source>
</evidence>
<feature type="region of interest" description="Disordered" evidence="1">
    <location>
        <begin position="302"/>
        <end position="378"/>
    </location>
</feature>
<protein>
    <submittedName>
        <fullName evidence="2">Uncharacterized protein</fullName>
    </submittedName>
</protein>
<keyword evidence="4" id="KW-1185">Reference proteome</keyword>
<evidence type="ECO:0000313" key="2">
    <source>
        <dbReference type="EMBL" id="KAF4745533.1"/>
    </source>
</evidence>
<feature type="compositionally biased region" description="Basic and acidic residues" evidence="1">
    <location>
        <begin position="435"/>
        <end position="449"/>
    </location>
</feature>
<feature type="region of interest" description="Disordered" evidence="1">
    <location>
        <begin position="420"/>
        <end position="449"/>
    </location>
</feature>
<feature type="region of interest" description="Disordered" evidence="1">
    <location>
        <begin position="739"/>
        <end position="761"/>
    </location>
</feature>
<accession>A0A7J6TJW3</accession>
<evidence type="ECO:0000256" key="1">
    <source>
        <dbReference type="SAM" id="MobiDB-lite"/>
    </source>
</evidence>
<dbReference type="EMBL" id="JABANO010003803">
    <property type="protein sequence ID" value="KAF4756262.1"/>
    <property type="molecule type" value="Genomic_DNA"/>
</dbReference>
<feature type="region of interest" description="Disordered" evidence="1">
    <location>
        <begin position="470"/>
        <end position="491"/>
    </location>
</feature>
<evidence type="ECO:0000313" key="3">
    <source>
        <dbReference type="EMBL" id="KAF4756262.1"/>
    </source>
</evidence>
<feature type="compositionally biased region" description="Basic and acidic residues" evidence="1">
    <location>
        <begin position="613"/>
        <end position="637"/>
    </location>
</feature>